<organism evidence="2 3">
    <name type="scientific">Solimicrobium silvestre</name>
    <dbReference type="NCBI Taxonomy" id="2099400"/>
    <lineage>
        <taxon>Bacteria</taxon>
        <taxon>Pseudomonadati</taxon>
        <taxon>Pseudomonadota</taxon>
        <taxon>Betaproteobacteria</taxon>
        <taxon>Burkholderiales</taxon>
        <taxon>Oxalobacteraceae</taxon>
        <taxon>Solimicrobium</taxon>
    </lineage>
</organism>
<protein>
    <recommendedName>
        <fullName evidence="4">DUF3016 domain-containing protein</fullName>
    </recommendedName>
</protein>
<keyword evidence="1" id="KW-0732">Signal</keyword>
<evidence type="ECO:0000313" key="2">
    <source>
        <dbReference type="EMBL" id="PRC94945.1"/>
    </source>
</evidence>
<proteinExistence type="predicted"/>
<dbReference type="Proteomes" id="UP000237839">
    <property type="component" value="Unassembled WGS sequence"/>
</dbReference>
<dbReference type="Pfam" id="PF11454">
    <property type="entry name" value="DUF3016"/>
    <property type="match status" value="1"/>
</dbReference>
<dbReference type="InterPro" id="IPR021557">
    <property type="entry name" value="DUF3016"/>
</dbReference>
<dbReference type="AlphaFoldDB" id="A0A2S9H4N2"/>
<dbReference type="EMBL" id="PUGF01000001">
    <property type="protein sequence ID" value="PRC94945.1"/>
    <property type="molecule type" value="Genomic_DNA"/>
</dbReference>
<keyword evidence="3" id="KW-1185">Reference proteome</keyword>
<reference evidence="2 3" key="1">
    <citation type="submission" date="2018-02" db="EMBL/GenBank/DDBJ databases">
        <title>Solimicrobium silvestre gen. nov., sp. nov., isolated from alpine forest soil.</title>
        <authorList>
            <person name="Margesin R."/>
            <person name="Albuquerque L."/>
            <person name="Zhang D.-C."/>
            <person name="Froufe H.J.C."/>
            <person name="Severino R."/>
            <person name="Roxo I."/>
            <person name="Egas C."/>
            <person name="Da Costa M.S."/>
        </authorList>
    </citation>
    <scope>NUCLEOTIDE SEQUENCE [LARGE SCALE GENOMIC DNA]</scope>
    <source>
        <strain evidence="2 3">S20-91</strain>
    </source>
</reference>
<feature type="chain" id="PRO_5015785073" description="DUF3016 domain-containing protein" evidence="1">
    <location>
        <begin position="20"/>
        <end position="169"/>
    </location>
</feature>
<evidence type="ECO:0000256" key="1">
    <source>
        <dbReference type="SAM" id="SignalP"/>
    </source>
</evidence>
<feature type="signal peptide" evidence="1">
    <location>
        <begin position="1"/>
        <end position="19"/>
    </location>
</feature>
<name>A0A2S9H4N2_9BURK</name>
<evidence type="ECO:0008006" key="4">
    <source>
        <dbReference type="Google" id="ProtNLM"/>
    </source>
</evidence>
<dbReference type="RefSeq" id="WP_105529856.1">
    <property type="nucleotide sequence ID" value="NZ_PUGF01000001.1"/>
</dbReference>
<gene>
    <name evidence="2" type="ORF">S2091_0140</name>
</gene>
<dbReference type="PROSITE" id="PS51257">
    <property type="entry name" value="PROKAR_LIPOPROTEIN"/>
    <property type="match status" value="1"/>
</dbReference>
<accession>A0A2S9H4N2</accession>
<comment type="caution">
    <text evidence="2">The sequence shown here is derived from an EMBL/GenBank/DDBJ whole genome shotgun (WGS) entry which is preliminary data.</text>
</comment>
<dbReference type="OrthoDB" id="195620at2"/>
<evidence type="ECO:0000313" key="3">
    <source>
        <dbReference type="Proteomes" id="UP000237839"/>
    </source>
</evidence>
<sequence>MNKLLLVVAAIFISCTAFAGEVTVKWQEPEKYTDIQSGDQDKGKFEADLFKNFDSIFAELARKLPDNTVWQITVTDLDLAGEVRPSMRGSGVEMRVVKPIYRPAIMFEYKLLDAQNKVLKEAKVDLKDLGFMSRPASIIGRDRKLYPYEEYMIRQWFEQQQMQKILPGK</sequence>